<dbReference type="AlphaFoldDB" id="K1LZ69"/>
<feature type="compositionally biased region" description="Acidic residues" evidence="1">
    <location>
        <begin position="21"/>
        <end position="40"/>
    </location>
</feature>
<feature type="compositionally biased region" description="Basic and acidic residues" evidence="1">
    <location>
        <begin position="8"/>
        <end position="20"/>
    </location>
</feature>
<dbReference type="PATRIC" id="fig|883092.3.peg.2349"/>
<reference evidence="2 3" key="1">
    <citation type="submission" date="2012-07" db="EMBL/GenBank/DDBJ databases">
        <title>The Genome Sequence of Lactobacillus crispatus FB077-07.</title>
        <authorList>
            <consortium name="The Broad Institute Genome Sequencing Platform"/>
            <person name="Earl A."/>
            <person name="Ward D."/>
            <person name="Feldgarden M."/>
            <person name="Gevers D."/>
            <person name="Saerens B."/>
            <person name="Vaneechoutte M."/>
            <person name="Walker B."/>
            <person name="Young S.K."/>
            <person name="Zeng Q."/>
            <person name="Gargeya S."/>
            <person name="Fitzgerald M."/>
            <person name="Haas B."/>
            <person name="Abouelleil A."/>
            <person name="Alvarado L."/>
            <person name="Arachchi H.M."/>
            <person name="Berlin A.M."/>
            <person name="Chapman S.B."/>
            <person name="Goldberg J."/>
            <person name="Griggs A."/>
            <person name="Gujja S."/>
            <person name="Hansen M."/>
            <person name="Howarth C."/>
            <person name="Imamovic A."/>
            <person name="Larimer J."/>
            <person name="McCowen C."/>
            <person name="Montmayeur A."/>
            <person name="Murphy C."/>
            <person name="Neiman D."/>
            <person name="Pearson M."/>
            <person name="Priest M."/>
            <person name="Roberts A."/>
            <person name="Saif S."/>
            <person name="Shea T."/>
            <person name="Sisk P."/>
            <person name="Sykes S."/>
            <person name="Wortman J."/>
            <person name="Nusbaum C."/>
            <person name="Birren B."/>
        </authorList>
    </citation>
    <scope>NUCLEOTIDE SEQUENCE [LARGE SCALE GENOMIC DNA]</scope>
    <source>
        <strain evidence="2 3">FB077-07</strain>
    </source>
</reference>
<dbReference type="HOGENOM" id="CLU_050837_0_0_9"/>
<comment type="caution">
    <text evidence="2">The sequence shown here is derived from an EMBL/GenBank/DDBJ whole genome shotgun (WGS) entry which is preliminary data.</text>
</comment>
<dbReference type="RefSeq" id="WP_005729842.1">
    <property type="nucleotide sequence ID" value="NZ_JH932275.1"/>
</dbReference>
<name>K1LZ69_9LACO</name>
<accession>K1LZ69</accession>
<proteinExistence type="predicted"/>
<feature type="region of interest" description="Disordered" evidence="1">
    <location>
        <begin position="308"/>
        <end position="349"/>
    </location>
</feature>
<dbReference type="Proteomes" id="UP000004722">
    <property type="component" value="Unassembled WGS sequence"/>
</dbReference>
<feature type="region of interest" description="Disordered" evidence="1">
    <location>
        <begin position="1"/>
        <end position="40"/>
    </location>
</feature>
<organism evidence="2 3">
    <name type="scientific">Lactobacillus crispatus FB077-07</name>
    <dbReference type="NCBI Taxonomy" id="883092"/>
    <lineage>
        <taxon>Bacteria</taxon>
        <taxon>Bacillati</taxon>
        <taxon>Bacillota</taxon>
        <taxon>Bacilli</taxon>
        <taxon>Lactobacillales</taxon>
        <taxon>Lactobacillaceae</taxon>
        <taxon>Lactobacillus</taxon>
    </lineage>
</organism>
<dbReference type="EMBL" id="AGZG01000115">
    <property type="protein sequence ID" value="EKB62140.1"/>
    <property type="molecule type" value="Genomic_DNA"/>
</dbReference>
<evidence type="ECO:0000313" key="2">
    <source>
        <dbReference type="EMBL" id="EKB62140.1"/>
    </source>
</evidence>
<sequence>MWRHSQKKNFDLTPRDRSGDELDDDEDEDPSETPEYEDDVTFDDWNNWEDLLQEAGIVDIRDGMIEYETGNNSRMFIALAEMQQSNPFLKTDDELAQQNAIQEVFFNGLKNPLKETSQSQRVEMTDFLNRLKDNSQRIIGSNPQMKQYAQEVIEDTLRYQRQTDRFENRAYLQFMAIINPDEVYGDTPAVIEQQIHEKAAEKLIRQIDRGNGLLKRADHALAQLDTFGLLEVIYKTFNRDSSVRVRLEDVVRQQKFQIFSSAFQSDKYFKDVQQRIHIETEAINRARDILLAQQKKHNEAMLSQGKDYYEDSYDEDNSSSISTNVNEYDNSADTDDDDIFNPDDFKDLS</sequence>
<gene>
    <name evidence="2" type="ORF">HMPREF9249_02363</name>
</gene>
<protein>
    <submittedName>
        <fullName evidence="2">Uncharacterized protein</fullName>
    </submittedName>
</protein>
<evidence type="ECO:0000256" key="1">
    <source>
        <dbReference type="SAM" id="MobiDB-lite"/>
    </source>
</evidence>
<feature type="compositionally biased region" description="Acidic residues" evidence="1">
    <location>
        <begin position="330"/>
        <end position="341"/>
    </location>
</feature>
<evidence type="ECO:0000313" key="3">
    <source>
        <dbReference type="Proteomes" id="UP000004722"/>
    </source>
</evidence>